<reference evidence="1" key="1">
    <citation type="journal article" date="2020" name="Nature">
        <title>Giant virus diversity and host interactions through global metagenomics.</title>
        <authorList>
            <person name="Schulz F."/>
            <person name="Roux S."/>
            <person name="Paez-Espino D."/>
            <person name="Jungbluth S."/>
            <person name="Walsh D.A."/>
            <person name="Denef V.J."/>
            <person name="McMahon K.D."/>
            <person name="Konstantinidis K.T."/>
            <person name="Eloe-Fadrosh E.A."/>
            <person name="Kyrpides N.C."/>
            <person name="Woyke T."/>
        </authorList>
    </citation>
    <scope>NUCLEOTIDE SEQUENCE</scope>
    <source>
        <strain evidence="1">GVMAG-M-3300023179-132</strain>
    </source>
</reference>
<sequence>MCDKISTTDYSPPWSRTEAKYIEPSEAVRQQLQMQKKGDVLQYNNNNFKLTKTQKYAQLVKGINSYRRKSFATQSETYTNPNFNNPICAPKKLCFTTDKSDVPGPIIPLCYDSSLPNTINVQRVFEIDSFFQQPTITSVAYLYDESKEQNIVSFDVNYDDIDEKQIFLYVDENDGNTRKINIYGKKKISIPISKTKTFCIVIDNGKTGKMSSDIVNVDQCPLIDIIENNNNVLTCEIAPFINIHGLKTCHIENTSYDINNDGYDDNIFNINIDHANQYMLTAKFNNESSTLFKSYPIIINPAIVLKMNTITLANSADYKIKTYILELSYYTKSFLNQSSVYSNMSLIYKYASSDEWISMQISQNNKTINVDGITQDTQFYLQYIDNDVLTKSNILNVSLTPPVLTFTSYIGGKLILNMKYTGSDNLLYKNYIPIPNTIDINNTTIDANKGDSFSYGIMSSLLSNIIKIPIPPRVRLNSVVHNASNNTYSINFVVYYDDNIIESKNQFVITDITGSTIQTITSIKRMQFLTIQADSRKILNIRTRFNCGDLYIDSSEVKILK</sequence>
<organism evidence="1">
    <name type="scientific">viral metagenome</name>
    <dbReference type="NCBI Taxonomy" id="1070528"/>
    <lineage>
        <taxon>unclassified sequences</taxon>
        <taxon>metagenomes</taxon>
        <taxon>organismal metagenomes</taxon>
    </lineage>
</organism>
<protein>
    <submittedName>
        <fullName evidence="1">Uncharacterized protein</fullName>
    </submittedName>
</protein>
<accession>A0A6C0E5S3</accession>
<dbReference type="EMBL" id="MN739735">
    <property type="protein sequence ID" value="QHT23920.1"/>
    <property type="molecule type" value="Genomic_DNA"/>
</dbReference>
<name>A0A6C0E5S3_9ZZZZ</name>
<evidence type="ECO:0000313" key="1">
    <source>
        <dbReference type="EMBL" id="QHT23920.1"/>
    </source>
</evidence>
<dbReference type="AlphaFoldDB" id="A0A6C0E5S3"/>
<proteinExistence type="predicted"/>